<comment type="caution">
    <text evidence="2">The sequence shown here is derived from an EMBL/GenBank/DDBJ whole genome shotgun (WGS) entry which is preliminary data.</text>
</comment>
<dbReference type="InterPro" id="IPR029044">
    <property type="entry name" value="Nucleotide-diphossugar_trans"/>
</dbReference>
<dbReference type="PANTHER" id="PTHR22916:SF3">
    <property type="entry name" value="UDP-GLCNAC:BETAGAL BETA-1,3-N-ACETYLGLUCOSAMINYLTRANSFERASE-LIKE PROTEIN 1"/>
    <property type="match status" value="1"/>
</dbReference>
<dbReference type="Proteomes" id="UP001499938">
    <property type="component" value="Unassembled WGS sequence"/>
</dbReference>
<dbReference type="Gene3D" id="3.90.550.10">
    <property type="entry name" value="Spore Coat Polysaccharide Biosynthesis Protein SpsA, Chain A"/>
    <property type="match status" value="1"/>
</dbReference>
<reference evidence="2 3" key="1">
    <citation type="journal article" date="2019" name="Int. J. Syst. Evol. Microbiol.">
        <title>The Global Catalogue of Microorganisms (GCM) 10K type strain sequencing project: providing services to taxonomists for standard genome sequencing and annotation.</title>
        <authorList>
            <consortium name="The Broad Institute Genomics Platform"/>
            <consortium name="The Broad Institute Genome Sequencing Center for Infectious Disease"/>
            <person name="Wu L."/>
            <person name="Ma J."/>
        </authorList>
    </citation>
    <scope>NUCLEOTIDE SEQUENCE [LARGE SCALE GENOMIC DNA]</scope>
    <source>
        <strain evidence="2 3">JCM 15592</strain>
    </source>
</reference>
<dbReference type="RefSeq" id="WP_344087988.1">
    <property type="nucleotide sequence ID" value="NZ_BAAAPO010000052.1"/>
</dbReference>
<dbReference type="CDD" id="cd00761">
    <property type="entry name" value="Glyco_tranf_GTA_type"/>
    <property type="match status" value="1"/>
</dbReference>
<feature type="domain" description="Glycosyltransferase 2-like" evidence="1">
    <location>
        <begin position="220"/>
        <end position="327"/>
    </location>
</feature>
<sequence>MPQATDVLDLAVARLATRPMTDGAVWGLGRAALRTAAPKLLDVLALRASHGALDADALADRLRTTGRWPSSALREIPAALALANQWAVGGEAIRDQPLARGAYDDLLARSGKSAFEEAEWSAQLAVQMAWFAGDLDAVRRLMDALPLTRAEVSDLRIDLANPFATGAAVTDESLAAWLHLFNARIRDANRAPVELDLSAEHPFDGLHAATGPSVDGPLVTIIVPSYAPDAGLINSIRSMAAQSYGNLEVLLVDDASGPAYADIYAEAEALDPRVRLVTMPINGGSYLGRNEALNQAKGRFITTQDADDWSHPERIADQVKLLIDNPLAPASRSDAIRALDDLSLQWLGSESVRRNASSLMMRRTTIEQIGVFDTVRKGADSEYHERIERRLGPTADTFTPLAITRLRGGSLSRSDFRLQWMSPDRVLYRAAFRAFHADMPPGRAPLLPAAQLRRRAFPAPRSFRRALPGGAPLTDHFDVVYLADLTIESALTAKREVRDLLIPEGATVGVIFQEDPTLGRPRRPNTLPRATALPMSGRIEMVSASDAVTADALVVLTPGLLEMPSLDVPRLRAGRVGLLLTDGAPGAPVDWLAALAGGRELFEQDLTLLALTSAAAGEWNADADRPIPTLTDFLAGEPV</sequence>
<accession>A0ABN2M3E2</accession>
<proteinExistence type="predicted"/>
<gene>
    <name evidence="2" type="ORF">GCM10009811_32580</name>
</gene>
<protein>
    <recommendedName>
        <fullName evidence="1">Glycosyltransferase 2-like domain-containing protein</fullName>
    </recommendedName>
</protein>
<organism evidence="2 3">
    <name type="scientific">Nostocoides veronense</name>
    <dbReference type="NCBI Taxonomy" id="330836"/>
    <lineage>
        <taxon>Bacteria</taxon>
        <taxon>Bacillati</taxon>
        <taxon>Actinomycetota</taxon>
        <taxon>Actinomycetes</taxon>
        <taxon>Micrococcales</taxon>
        <taxon>Intrasporangiaceae</taxon>
        <taxon>Nostocoides</taxon>
    </lineage>
</organism>
<name>A0ABN2M3E2_9MICO</name>
<keyword evidence="3" id="KW-1185">Reference proteome</keyword>
<dbReference type="EMBL" id="BAAAPO010000052">
    <property type="protein sequence ID" value="GAA1806484.1"/>
    <property type="molecule type" value="Genomic_DNA"/>
</dbReference>
<dbReference type="PANTHER" id="PTHR22916">
    <property type="entry name" value="GLYCOSYLTRANSFERASE"/>
    <property type="match status" value="1"/>
</dbReference>
<evidence type="ECO:0000313" key="2">
    <source>
        <dbReference type="EMBL" id="GAA1806484.1"/>
    </source>
</evidence>
<evidence type="ECO:0000259" key="1">
    <source>
        <dbReference type="Pfam" id="PF00535"/>
    </source>
</evidence>
<dbReference type="SUPFAM" id="SSF53448">
    <property type="entry name" value="Nucleotide-diphospho-sugar transferases"/>
    <property type="match status" value="1"/>
</dbReference>
<dbReference type="InterPro" id="IPR001173">
    <property type="entry name" value="Glyco_trans_2-like"/>
</dbReference>
<dbReference type="Pfam" id="PF00535">
    <property type="entry name" value="Glycos_transf_2"/>
    <property type="match status" value="1"/>
</dbReference>
<evidence type="ECO:0000313" key="3">
    <source>
        <dbReference type="Proteomes" id="UP001499938"/>
    </source>
</evidence>